<dbReference type="OrthoDB" id="10336744at2759"/>
<dbReference type="AlphaFoldDB" id="A0A8S9YRW4"/>
<reference evidence="1" key="1">
    <citation type="submission" date="2019-07" db="EMBL/GenBank/DDBJ databases">
        <title>Annotation for the trematode Paragonimus miyazaki's.</title>
        <authorList>
            <person name="Choi Y.-J."/>
        </authorList>
    </citation>
    <scope>NUCLEOTIDE SEQUENCE</scope>
    <source>
        <strain evidence="1">Japan</strain>
    </source>
</reference>
<evidence type="ECO:0000313" key="1">
    <source>
        <dbReference type="EMBL" id="KAF7253017.1"/>
    </source>
</evidence>
<dbReference type="EMBL" id="JTDE01004768">
    <property type="protein sequence ID" value="KAF7253017.1"/>
    <property type="molecule type" value="Genomic_DNA"/>
</dbReference>
<evidence type="ECO:0000313" key="2">
    <source>
        <dbReference type="Proteomes" id="UP000822476"/>
    </source>
</evidence>
<accession>A0A8S9YRW4</accession>
<keyword evidence="2" id="KW-1185">Reference proteome</keyword>
<protein>
    <submittedName>
        <fullName evidence="1">Uncharacterized protein</fullName>
    </submittedName>
</protein>
<organism evidence="1 2">
    <name type="scientific">Paragonimus skrjabini miyazakii</name>
    <dbReference type="NCBI Taxonomy" id="59628"/>
    <lineage>
        <taxon>Eukaryota</taxon>
        <taxon>Metazoa</taxon>
        <taxon>Spiralia</taxon>
        <taxon>Lophotrochozoa</taxon>
        <taxon>Platyhelminthes</taxon>
        <taxon>Trematoda</taxon>
        <taxon>Digenea</taxon>
        <taxon>Plagiorchiida</taxon>
        <taxon>Troglotremata</taxon>
        <taxon>Troglotrematidae</taxon>
        <taxon>Paragonimus</taxon>
    </lineage>
</organism>
<sequence length="147" mass="17073">MTPIQIDGKVFSDEKPVEWDPQYKNETSDVYKKLALDLCHAVDQAVRLLEKIFGVPNACHLVEIYKGSVFASLHVHMSKDNLRSANVHYKNEEFYEHVRSMISHFPTYHTKYRFREDVAITILTAKVPSTFASKYLMSSALLLWFNM</sequence>
<name>A0A8S9YRW4_9TREM</name>
<gene>
    <name evidence="1" type="ORF">EG68_08670</name>
</gene>
<proteinExistence type="predicted"/>
<dbReference type="Proteomes" id="UP000822476">
    <property type="component" value="Unassembled WGS sequence"/>
</dbReference>
<comment type="caution">
    <text evidence="1">The sequence shown here is derived from an EMBL/GenBank/DDBJ whole genome shotgun (WGS) entry which is preliminary data.</text>
</comment>